<protein>
    <recommendedName>
        <fullName evidence="5">Mab-21-like nucleotidyltransferase domain-containing protein</fullName>
    </recommendedName>
</protein>
<dbReference type="AlphaFoldDB" id="A0AAU9W605"/>
<dbReference type="Pfam" id="PF03281">
    <property type="entry name" value="Mab-21"/>
    <property type="match status" value="1"/>
</dbReference>
<evidence type="ECO:0000259" key="5">
    <source>
        <dbReference type="Pfam" id="PF03281"/>
    </source>
</evidence>
<sequence length="578" mass="64915">MSLNKCIGYLDKNYAKLPDNREIQDIQKAIEETVSLLLLNVASNDPRFESKLEPSGSFYEGTKIKQADEFDFMVCLSKLAGKCDVVYKDRKQRYIFLRIPTLDEDEIRNSWSELCEEVHNVVDPFDTAPTADGHTFLCLDGSMLKQRFFSLLREAFKSITWPSNIKLLSSTGLTFDRLKLRGAMQIAASEKVDLLWKDHFKVSVDLCVAVECKGWPLLSGMFDSLIDEGHPALLIKNKIKSSGFHAVTKVGTIWRISWSRAEITMLKYIFSENEKAAVVYRVAKLINETHFVEACEHTSISASISICDTFSLKHLLMCYFMSNFLCCEKDCGEMLLDLLHLLLDGLTTGNCPLLFLNDASSLKSGPLLQSKAVALKQCINNLLSMQVADISQVSKISNNFFSGRIRVVVQHATEAFRALSVNPLYIVGDLTGSEFPTNEVRRLEQRIKGENQTQINSLQKPPESIYSDVNALKQKRDVRSTKHDTVKILEPIIENLKHTPAQDKPEVVPSEILARGRMAIRALNKALAGGKTQNKRVPIMLIRQDRSGKTSLKTSLTGQNFNPLEDSIVGIDADPSHF</sequence>
<comment type="cofactor">
    <cofactor evidence="1">
        <name>Mg(2+)</name>
        <dbReference type="ChEBI" id="CHEBI:18420"/>
    </cofactor>
</comment>
<organism evidence="6 7">
    <name type="scientific">Pocillopora meandrina</name>
    <dbReference type="NCBI Taxonomy" id="46732"/>
    <lineage>
        <taxon>Eukaryota</taxon>
        <taxon>Metazoa</taxon>
        <taxon>Cnidaria</taxon>
        <taxon>Anthozoa</taxon>
        <taxon>Hexacorallia</taxon>
        <taxon>Scleractinia</taxon>
        <taxon>Astrocoeniina</taxon>
        <taxon>Pocilloporidae</taxon>
        <taxon>Pocillopora</taxon>
    </lineage>
</organism>
<evidence type="ECO:0000256" key="3">
    <source>
        <dbReference type="ARBA" id="ARBA00022741"/>
    </source>
</evidence>
<gene>
    <name evidence="6" type="ORF">PMEA_00031445</name>
</gene>
<evidence type="ECO:0000313" key="6">
    <source>
        <dbReference type="EMBL" id="CAH3044865.1"/>
    </source>
</evidence>
<keyword evidence="4" id="KW-0067">ATP-binding</keyword>
<dbReference type="PANTHER" id="PTHR10656">
    <property type="entry name" value="CELL FATE DETERMINING PROTEIN MAB21-RELATED"/>
    <property type="match status" value="1"/>
</dbReference>
<evidence type="ECO:0000256" key="2">
    <source>
        <dbReference type="ARBA" id="ARBA00008307"/>
    </source>
</evidence>
<dbReference type="Proteomes" id="UP001159428">
    <property type="component" value="Unassembled WGS sequence"/>
</dbReference>
<feature type="domain" description="Mab-21-like nucleotidyltransferase" evidence="5">
    <location>
        <begin position="58"/>
        <end position="267"/>
    </location>
</feature>
<reference evidence="6 7" key="1">
    <citation type="submission" date="2022-05" db="EMBL/GenBank/DDBJ databases">
        <authorList>
            <consortium name="Genoscope - CEA"/>
            <person name="William W."/>
        </authorList>
    </citation>
    <scope>NUCLEOTIDE SEQUENCE [LARGE SCALE GENOMIC DNA]</scope>
</reference>
<dbReference type="InterPro" id="IPR024810">
    <property type="entry name" value="MAB21L/cGLR"/>
</dbReference>
<dbReference type="PANTHER" id="PTHR10656:SF42">
    <property type="entry name" value="CYCLIC GMP-AMP SYNTHASE-LIKE PROTEIN-RELATED"/>
    <property type="match status" value="1"/>
</dbReference>
<evidence type="ECO:0000256" key="4">
    <source>
        <dbReference type="ARBA" id="ARBA00022840"/>
    </source>
</evidence>
<accession>A0AAU9W605</accession>
<dbReference type="Gene3D" id="3.30.460.90">
    <property type="match status" value="1"/>
</dbReference>
<dbReference type="InterPro" id="IPR046903">
    <property type="entry name" value="Mab-21-like_nuc_Trfase"/>
</dbReference>
<proteinExistence type="inferred from homology"/>
<dbReference type="GO" id="GO:0005524">
    <property type="term" value="F:ATP binding"/>
    <property type="evidence" value="ECO:0007669"/>
    <property type="project" value="UniProtKB-KW"/>
</dbReference>
<dbReference type="EMBL" id="CALNXJ010000007">
    <property type="protein sequence ID" value="CAH3044865.1"/>
    <property type="molecule type" value="Genomic_DNA"/>
</dbReference>
<keyword evidence="3" id="KW-0547">Nucleotide-binding</keyword>
<dbReference type="SMART" id="SM01265">
    <property type="entry name" value="Mab-21"/>
    <property type="match status" value="1"/>
</dbReference>
<comment type="similarity">
    <text evidence="2">Belongs to the mab-21 family.</text>
</comment>
<evidence type="ECO:0000313" key="7">
    <source>
        <dbReference type="Proteomes" id="UP001159428"/>
    </source>
</evidence>
<evidence type="ECO:0000256" key="1">
    <source>
        <dbReference type="ARBA" id="ARBA00001946"/>
    </source>
</evidence>
<name>A0AAU9W605_9CNID</name>
<keyword evidence="7" id="KW-1185">Reference proteome</keyword>
<comment type="caution">
    <text evidence="6">The sequence shown here is derived from an EMBL/GenBank/DDBJ whole genome shotgun (WGS) entry which is preliminary data.</text>
</comment>